<dbReference type="eggNOG" id="KOG1616">
    <property type="taxonomic scope" value="Eukaryota"/>
</dbReference>
<dbReference type="Proteomes" id="UP000001640">
    <property type="component" value="Chromosome 7"/>
</dbReference>
<protein>
    <recommendedName>
        <fullName evidence="5">AMP-activated protein kinase glycogen-binding domain-containing protein</fullName>
    </recommendedName>
</protein>
<keyword evidence="3" id="KW-0175">Coiled coil</keyword>
<reference evidence="6 7" key="1">
    <citation type="journal article" date="2011" name="Proc. Natl. Acad. Sci. U.S.A.">
        <title>Evolutionary erosion of yeast sex chromosomes by mating-type switching accidents.</title>
        <authorList>
            <person name="Gordon J.L."/>
            <person name="Armisen D."/>
            <person name="Proux-Wera E."/>
            <person name="Oheigeartaigh S.S."/>
            <person name="Byrne K.P."/>
            <person name="Wolfe K.H."/>
        </authorList>
    </citation>
    <scope>NUCLEOTIDE SEQUENCE [LARGE SCALE GENOMIC DNA]</scope>
    <source>
        <strain evidence="7">ATCC 76901 / BCRC 22586 / CBS 4309 / NBRC 1992 / NRRL Y-12630</strain>
    </source>
</reference>
<feature type="region of interest" description="Disordered" evidence="4">
    <location>
        <begin position="149"/>
        <end position="210"/>
    </location>
</feature>
<gene>
    <name evidence="6" type="primary">NCAS0G01960</name>
    <name evidence="6" type="ordered locus">NCAS_0G01960</name>
</gene>
<dbReference type="GO" id="GO:0019901">
    <property type="term" value="F:protein kinase binding"/>
    <property type="evidence" value="ECO:0007669"/>
    <property type="project" value="TreeGrafter"/>
</dbReference>
<dbReference type="OrthoDB" id="5976022at2759"/>
<dbReference type="CDD" id="cd02859">
    <property type="entry name" value="E_set_AMPKbeta_like_N"/>
    <property type="match status" value="1"/>
</dbReference>
<dbReference type="Pfam" id="PF16561">
    <property type="entry name" value="AMPK1_CBM"/>
    <property type="match status" value="1"/>
</dbReference>
<feature type="compositionally biased region" description="Basic and acidic residues" evidence="4">
    <location>
        <begin position="247"/>
        <end position="257"/>
    </location>
</feature>
<evidence type="ECO:0000259" key="5">
    <source>
        <dbReference type="Pfam" id="PF16561"/>
    </source>
</evidence>
<dbReference type="GO" id="GO:0005634">
    <property type="term" value="C:nucleus"/>
    <property type="evidence" value="ECO:0007669"/>
    <property type="project" value="TreeGrafter"/>
</dbReference>
<dbReference type="PANTHER" id="PTHR10343:SF81">
    <property type="entry name" value="CRUCIFORM DNA-RECOGNIZING PROTEIN 1-RELATED"/>
    <property type="match status" value="1"/>
</dbReference>
<dbReference type="EMBL" id="HE576758">
    <property type="protein sequence ID" value="CCC71083.1"/>
    <property type="molecule type" value="Genomic_DNA"/>
</dbReference>
<comment type="similarity">
    <text evidence="2">Belongs to the CRP1/MDG1 family.</text>
</comment>
<dbReference type="AlphaFoldDB" id="G0VI49"/>
<dbReference type="InParanoid" id="G0VI49"/>
<evidence type="ECO:0000256" key="3">
    <source>
        <dbReference type="SAM" id="Coils"/>
    </source>
</evidence>
<dbReference type="Gene3D" id="2.60.40.10">
    <property type="entry name" value="Immunoglobulins"/>
    <property type="match status" value="1"/>
</dbReference>
<organism evidence="6 7">
    <name type="scientific">Naumovozyma castellii</name>
    <name type="common">Yeast</name>
    <name type="synonym">Saccharomyces castellii</name>
    <dbReference type="NCBI Taxonomy" id="27288"/>
    <lineage>
        <taxon>Eukaryota</taxon>
        <taxon>Fungi</taxon>
        <taxon>Dikarya</taxon>
        <taxon>Ascomycota</taxon>
        <taxon>Saccharomycotina</taxon>
        <taxon>Saccharomycetes</taxon>
        <taxon>Saccharomycetales</taxon>
        <taxon>Saccharomycetaceae</taxon>
        <taxon>Naumovozyma</taxon>
    </lineage>
</organism>
<feature type="coiled-coil region" evidence="3">
    <location>
        <begin position="109"/>
        <end position="136"/>
    </location>
</feature>
<feature type="compositionally biased region" description="Basic and acidic residues" evidence="4">
    <location>
        <begin position="314"/>
        <end position="332"/>
    </location>
</feature>
<dbReference type="GO" id="GO:0007165">
    <property type="term" value="P:signal transduction"/>
    <property type="evidence" value="ECO:0007669"/>
    <property type="project" value="TreeGrafter"/>
</dbReference>
<evidence type="ECO:0000256" key="1">
    <source>
        <dbReference type="ARBA" id="ARBA00022553"/>
    </source>
</evidence>
<dbReference type="KEGG" id="ncs:NCAS_0G01960"/>
<dbReference type="InterPro" id="IPR013783">
    <property type="entry name" value="Ig-like_fold"/>
</dbReference>
<feature type="domain" description="AMP-activated protein kinase glycogen-binding" evidence="5">
    <location>
        <begin position="8"/>
        <end position="87"/>
    </location>
</feature>
<evidence type="ECO:0000256" key="4">
    <source>
        <dbReference type="SAM" id="MobiDB-lite"/>
    </source>
</evidence>
<dbReference type="InterPro" id="IPR014756">
    <property type="entry name" value="Ig_E-set"/>
</dbReference>
<dbReference type="GO" id="GO:0031588">
    <property type="term" value="C:nucleotide-activated protein kinase complex"/>
    <property type="evidence" value="ECO:0007669"/>
    <property type="project" value="TreeGrafter"/>
</dbReference>
<evidence type="ECO:0000313" key="7">
    <source>
        <dbReference type="Proteomes" id="UP000001640"/>
    </source>
</evidence>
<proteinExistence type="inferred from homology"/>
<dbReference type="InterPro" id="IPR050827">
    <property type="entry name" value="CRP1_MDG1_kinase"/>
</dbReference>
<dbReference type="GeneID" id="96904749"/>
<dbReference type="GO" id="GO:0005737">
    <property type="term" value="C:cytoplasm"/>
    <property type="evidence" value="ECO:0007669"/>
    <property type="project" value="TreeGrafter"/>
</dbReference>
<evidence type="ECO:0000256" key="2">
    <source>
        <dbReference type="ARBA" id="ARBA00038216"/>
    </source>
</evidence>
<keyword evidence="7" id="KW-1185">Reference proteome</keyword>
<feature type="compositionally biased region" description="Basic and acidic residues" evidence="4">
    <location>
        <begin position="178"/>
        <end position="193"/>
    </location>
</feature>
<feature type="compositionally biased region" description="Polar residues" evidence="4">
    <location>
        <begin position="340"/>
        <end position="364"/>
    </location>
</feature>
<dbReference type="FunCoup" id="G0VI49">
    <property type="interactions" value="42"/>
</dbReference>
<dbReference type="OMA" id="DDWKGSI"/>
<evidence type="ECO:0000313" key="6">
    <source>
        <dbReference type="EMBL" id="CCC71083.1"/>
    </source>
</evidence>
<keyword evidence="1" id="KW-0597">Phosphoprotein</keyword>
<dbReference type="PANTHER" id="PTHR10343">
    <property type="entry name" value="5'-AMP-ACTIVATED PROTEIN KINASE , BETA SUBUNIT"/>
    <property type="match status" value="1"/>
</dbReference>
<dbReference type="SUPFAM" id="SSF81296">
    <property type="entry name" value="E set domains"/>
    <property type="match status" value="1"/>
</dbReference>
<feature type="compositionally biased region" description="Basic residues" evidence="4">
    <location>
        <begin position="383"/>
        <end position="394"/>
    </location>
</feature>
<sequence>MSSTITEYTFTWPDATPNDVVFTGSFDDWKGSIHMNKDTANEQFFVTFPVQVREKFFFKFIVDGVWYVNRNYKTEVDWRGIENNFIDDWDLEQVMPKRDTGVEVDNVVNDDETTEIRQLEGELNELNDEIQIIEEKFVTEVPLEGEDNHILPIYSSNGVSTPLEKEKVGEEQPTTVEGEQKHASNPETSEKPTSKSSDGTSSKRRKYKIRRVFRKNKKTGERVEISQELIELKDAENMTDDGSLTEEVTHHGLEPNKEFSTPEMVADAPSEDKIENPLESEAIQSDAIAQKILEPEVKISDTPKNSVEIPSIQEPEKKVKDVQINSMKEKSKVGKKPSAKTGTNSAVKNSKQKTPTNKPKSTQAKKPIITGGTVKTDTEPAKKGKLGKLRKILF</sequence>
<dbReference type="STRING" id="1064592.G0VI49"/>
<feature type="region of interest" description="Disordered" evidence="4">
    <location>
        <begin position="233"/>
        <end position="394"/>
    </location>
</feature>
<dbReference type="InterPro" id="IPR032640">
    <property type="entry name" value="AMPK1_CBM"/>
</dbReference>
<reference key="2">
    <citation type="submission" date="2011-08" db="EMBL/GenBank/DDBJ databases">
        <title>Genome sequence of Naumovozyma castellii.</title>
        <authorList>
            <person name="Gordon J.L."/>
            <person name="Armisen D."/>
            <person name="Proux-Wera E."/>
            <person name="OhEigeartaigh S.S."/>
            <person name="Byrne K.P."/>
            <person name="Wolfe K.H."/>
        </authorList>
    </citation>
    <scope>NUCLEOTIDE SEQUENCE</scope>
    <source>
        <strain>Type strain:CBS 4309</strain>
    </source>
</reference>
<dbReference type="RefSeq" id="XP_003677436.1">
    <property type="nucleotide sequence ID" value="XM_003677388.1"/>
</dbReference>
<dbReference type="HOGENOM" id="CLU_700370_0_0_1"/>
<accession>G0VI49</accession>
<name>G0VI49_NAUCA</name>